<protein>
    <recommendedName>
        <fullName evidence="4">Zn-dependent protease with chaperone function</fullName>
    </recommendedName>
</protein>
<dbReference type="Proteomes" id="UP000593998">
    <property type="component" value="Chromosome"/>
</dbReference>
<feature type="transmembrane region" description="Helical" evidence="1">
    <location>
        <begin position="35"/>
        <end position="57"/>
    </location>
</feature>
<dbReference type="AlphaFoldDB" id="A0A7L9J633"/>
<gene>
    <name evidence="2" type="ORF">IGS73_07580</name>
</gene>
<feature type="transmembrane region" description="Helical" evidence="1">
    <location>
        <begin position="197"/>
        <end position="223"/>
    </location>
</feature>
<reference evidence="2 3" key="1">
    <citation type="submission" date="2020-10" db="EMBL/GenBank/DDBJ databases">
        <title>Janibacter indicus TT2 genome sequence.</title>
        <authorList>
            <person name="Lee K."/>
            <person name="Ganzorig M."/>
        </authorList>
    </citation>
    <scope>NUCLEOTIDE SEQUENCE [LARGE SCALE GENOMIC DNA]</scope>
    <source>
        <strain evidence="2 3">TT2</strain>
    </source>
</reference>
<proteinExistence type="predicted"/>
<evidence type="ECO:0000313" key="2">
    <source>
        <dbReference type="EMBL" id="QOK24210.1"/>
    </source>
</evidence>
<sequence>MNKSTTKTLATAPAVVISTWLVMMVGPFLPALAAWALILGGLLTMGLLLLGVGESLAARVLLRARRPSAAEDATLAPAVAILCQHQLGPPLVELRIRDGIYAISAGAAGRRTVIVSDGLIAAIREGVLPAEQSAAVIGHSSGLIRSGAVRSDLALSFWTLPWQVVAGFALGVGRFFARLPFVSLLWRGRFIVGAVALVQGLAAGTPATIASGIIGASVIALSYAMPRWEARWQAALVSIGDTQVTHAGLNGPLNEFLGRCPQTPATAERRHHLTHSRQPATAPRLALVTGATS</sequence>
<feature type="transmembrane region" description="Helical" evidence="1">
    <location>
        <begin position="9"/>
        <end position="29"/>
    </location>
</feature>
<evidence type="ECO:0000313" key="3">
    <source>
        <dbReference type="Proteomes" id="UP000593998"/>
    </source>
</evidence>
<organism evidence="2 3">
    <name type="scientific">Janibacter indicus</name>
    <dbReference type="NCBI Taxonomy" id="857417"/>
    <lineage>
        <taxon>Bacteria</taxon>
        <taxon>Bacillati</taxon>
        <taxon>Actinomycetota</taxon>
        <taxon>Actinomycetes</taxon>
        <taxon>Micrococcales</taxon>
        <taxon>Intrasporangiaceae</taxon>
        <taxon>Janibacter</taxon>
    </lineage>
</organism>
<feature type="transmembrane region" description="Helical" evidence="1">
    <location>
        <begin position="153"/>
        <end position="177"/>
    </location>
</feature>
<dbReference type="EMBL" id="CP062789">
    <property type="protein sequence ID" value="QOK24210.1"/>
    <property type="molecule type" value="Genomic_DNA"/>
</dbReference>
<name>A0A7L9J633_9MICO</name>
<keyword evidence="1" id="KW-0472">Membrane</keyword>
<evidence type="ECO:0008006" key="4">
    <source>
        <dbReference type="Google" id="ProtNLM"/>
    </source>
</evidence>
<keyword evidence="1" id="KW-0812">Transmembrane</keyword>
<accession>A0A7L9J633</accession>
<evidence type="ECO:0000256" key="1">
    <source>
        <dbReference type="SAM" id="Phobius"/>
    </source>
</evidence>
<keyword evidence="1" id="KW-1133">Transmembrane helix</keyword>
<dbReference type="RefSeq" id="WP_192912039.1">
    <property type="nucleotide sequence ID" value="NZ_CP062789.1"/>
</dbReference>